<accession>A0ABS5PV20</accession>
<dbReference type="Gene3D" id="3.90.1170.40">
    <property type="entry name" value="Molybdopterin biosynthesis MoaE subunit"/>
    <property type="match status" value="1"/>
</dbReference>
<sequence length="138" mass="15129">MAEKQLKNEMPSIDAWLEAVKHDQSALDEGMYLVHNGVVRQTPKAKVRQGIDDGTAVTGMIFGYDSAKADAAVAETLKMPGIFHARVWLNEGELVVGDNIMLVLVGGDIRPHVIDALQFLVGKLKNECVTEVEKRSTQ</sequence>
<proteinExistence type="predicted"/>
<reference evidence="1 2" key="1">
    <citation type="submission" date="2021-05" db="EMBL/GenBank/DDBJ databases">
        <title>Fusibacter ferrireducens sp. nov., an anaerobic, sulfur- and Fe-reducing bacterium isolated from the mangrove sediment.</title>
        <authorList>
            <person name="Qiu D."/>
        </authorList>
    </citation>
    <scope>NUCLEOTIDE SEQUENCE [LARGE SCALE GENOMIC DNA]</scope>
    <source>
        <strain evidence="1 2">DSM 12116</strain>
    </source>
</reference>
<dbReference type="Proteomes" id="UP000746471">
    <property type="component" value="Unassembled WGS sequence"/>
</dbReference>
<evidence type="ECO:0000313" key="2">
    <source>
        <dbReference type="Proteomes" id="UP000746471"/>
    </source>
</evidence>
<protein>
    <submittedName>
        <fullName evidence="1">Molybdopterin biosynthesis protein</fullName>
    </submittedName>
</protein>
<comment type="caution">
    <text evidence="1">The sequence shown here is derived from an EMBL/GenBank/DDBJ whole genome shotgun (WGS) entry which is preliminary data.</text>
</comment>
<dbReference type="Pfam" id="PF02391">
    <property type="entry name" value="MoaE"/>
    <property type="match status" value="1"/>
</dbReference>
<dbReference type="RefSeq" id="WP_213237785.1">
    <property type="nucleotide sequence ID" value="NZ_JAHBCL010000027.1"/>
</dbReference>
<dbReference type="InterPro" id="IPR003448">
    <property type="entry name" value="Mopterin_biosynth_MoaE"/>
</dbReference>
<dbReference type="EMBL" id="JAHBCL010000027">
    <property type="protein sequence ID" value="MBS7527927.1"/>
    <property type="molecule type" value="Genomic_DNA"/>
</dbReference>
<keyword evidence="2" id="KW-1185">Reference proteome</keyword>
<name>A0ABS5PV20_9FIRM</name>
<evidence type="ECO:0000313" key="1">
    <source>
        <dbReference type="EMBL" id="MBS7527927.1"/>
    </source>
</evidence>
<dbReference type="InterPro" id="IPR036563">
    <property type="entry name" value="MoaE_sf"/>
</dbReference>
<gene>
    <name evidence="1" type="ORF">KHM83_14675</name>
</gene>
<dbReference type="SUPFAM" id="SSF54690">
    <property type="entry name" value="Molybdopterin synthase subunit MoaE"/>
    <property type="match status" value="1"/>
</dbReference>
<organism evidence="1 2">
    <name type="scientific">Fusibacter paucivorans</name>
    <dbReference type="NCBI Taxonomy" id="76009"/>
    <lineage>
        <taxon>Bacteria</taxon>
        <taxon>Bacillati</taxon>
        <taxon>Bacillota</taxon>
        <taxon>Clostridia</taxon>
        <taxon>Eubacteriales</taxon>
        <taxon>Eubacteriales Family XII. Incertae Sedis</taxon>
        <taxon>Fusibacter</taxon>
    </lineage>
</organism>